<dbReference type="KEGG" id="muc:MuYL_2372"/>
<gene>
    <name evidence="1" type="ORF">MuYL_2372</name>
</gene>
<dbReference type="AlphaFoldDB" id="A0A223NXH4"/>
<name>A0A223NXH4_9SPHI</name>
<dbReference type="RefSeq" id="WP_094570631.1">
    <property type="nucleotide sequence ID" value="NZ_CP022743.1"/>
</dbReference>
<evidence type="ECO:0008006" key="3">
    <source>
        <dbReference type="Google" id="ProtNLM"/>
    </source>
</evidence>
<reference evidence="1 2" key="1">
    <citation type="submission" date="2017-08" db="EMBL/GenBank/DDBJ databases">
        <title>Complete genome sequence of Mucilaginibacter sp. strain BJC16-A31.</title>
        <authorList>
            <consortium name="Henan University of Science and Technology"/>
            <person name="You X."/>
        </authorList>
    </citation>
    <scope>NUCLEOTIDE SEQUENCE [LARGE SCALE GENOMIC DNA]</scope>
    <source>
        <strain evidence="1 2">BJC16-A31</strain>
    </source>
</reference>
<organism evidence="1 2">
    <name type="scientific">Mucilaginibacter xinganensis</name>
    <dbReference type="NCBI Taxonomy" id="1234841"/>
    <lineage>
        <taxon>Bacteria</taxon>
        <taxon>Pseudomonadati</taxon>
        <taxon>Bacteroidota</taxon>
        <taxon>Sphingobacteriia</taxon>
        <taxon>Sphingobacteriales</taxon>
        <taxon>Sphingobacteriaceae</taxon>
        <taxon>Mucilaginibacter</taxon>
    </lineage>
</organism>
<dbReference type="Pfam" id="PF11185">
    <property type="entry name" value="DUF2971"/>
    <property type="match status" value="1"/>
</dbReference>
<evidence type="ECO:0000313" key="1">
    <source>
        <dbReference type="EMBL" id="ASU34261.1"/>
    </source>
</evidence>
<sequence length="259" mass="30548">MINDDDIQKLSRAGLQKLLNKGLFYKYINFNDGFEHILKSNTLKFSDPEAFNDPFDCNEKLINISISEEYKEELYKELEKKYHMTDKMRELFGAKANDPNIYRDALLRKKKEFKVSCFSEKCNEVLMWSHYADKHTGICIGFELEFKCADYVFYPVNYISEIAPVDGMTFTTNVFYYWLTTKSFRWEYEQEIRAINKNGKEIVPFEKKAIKEILFGCKVAIPVIENVIFEMGKMGYQNVVFSKMEIDPDTFLLKKVIIN</sequence>
<dbReference type="Proteomes" id="UP000215002">
    <property type="component" value="Chromosome"/>
</dbReference>
<dbReference type="OrthoDB" id="190848at2"/>
<accession>A0A223NXH4</accession>
<dbReference type="InterPro" id="IPR021352">
    <property type="entry name" value="DUF2971"/>
</dbReference>
<dbReference type="EMBL" id="CP022743">
    <property type="protein sequence ID" value="ASU34261.1"/>
    <property type="molecule type" value="Genomic_DNA"/>
</dbReference>
<proteinExistence type="predicted"/>
<keyword evidence="2" id="KW-1185">Reference proteome</keyword>
<evidence type="ECO:0000313" key="2">
    <source>
        <dbReference type="Proteomes" id="UP000215002"/>
    </source>
</evidence>
<protein>
    <recommendedName>
        <fullName evidence="3">DUF2971 domain-containing protein</fullName>
    </recommendedName>
</protein>